<feature type="domain" description="Cytochrome b561" evidence="13">
    <location>
        <begin position="36"/>
        <end position="227"/>
    </location>
</feature>
<feature type="region of interest" description="Disordered" evidence="11">
    <location>
        <begin position="322"/>
        <end position="387"/>
    </location>
</feature>
<feature type="compositionally biased region" description="Basic and acidic residues" evidence="11">
    <location>
        <begin position="585"/>
        <end position="607"/>
    </location>
</feature>
<feature type="transmembrane region" description="Helical" evidence="12">
    <location>
        <begin position="66"/>
        <end position="91"/>
    </location>
</feature>
<feature type="compositionally biased region" description="Low complexity" evidence="11">
    <location>
        <begin position="483"/>
        <end position="495"/>
    </location>
</feature>
<accession>A0A9P8IJ69</accession>
<dbReference type="PANTHER" id="PTHR15422">
    <property type="entry name" value="OS05G0565100 PROTEIN"/>
    <property type="match status" value="1"/>
</dbReference>
<name>A0A9P8IJ69_9PEZI</name>
<keyword evidence="9" id="KW-0408">Iron</keyword>
<evidence type="ECO:0000313" key="15">
    <source>
        <dbReference type="Proteomes" id="UP000750711"/>
    </source>
</evidence>
<dbReference type="GO" id="GO:0016020">
    <property type="term" value="C:membrane"/>
    <property type="evidence" value="ECO:0007669"/>
    <property type="project" value="UniProtKB-SubCell"/>
</dbReference>
<proteinExistence type="predicted"/>
<keyword evidence="4" id="KW-0349">Heme</keyword>
<dbReference type="GO" id="GO:0020037">
    <property type="term" value="F:heme binding"/>
    <property type="evidence" value="ECO:0007669"/>
    <property type="project" value="TreeGrafter"/>
</dbReference>
<feature type="compositionally biased region" description="Pro residues" evidence="11">
    <location>
        <begin position="664"/>
        <end position="676"/>
    </location>
</feature>
<feature type="transmembrane region" description="Helical" evidence="12">
    <location>
        <begin position="203"/>
        <end position="225"/>
    </location>
</feature>
<keyword evidence="5 12" id="KW-0812">Transmembrane</keyword>
<dbReference type="Gene3D" id="1.20.120.1770">
    <property type="match status" value="1"/>
</dbReference>
<dbReference type="InterPro" id="IPR045150">
    <property type="entry name" value="CYB561D1/2"/>
</dbReference>
<evidence type="ECO:0000256" key="11">
    <source>
        <dbReference type="SAM" id="MobiDB-lite"/>
    </source>
</evidence>
<protein>
    <recommendedName>
        <fullName evidence="13">Cytochrome b561 domain-containing protein</fullName>
    </recommendedName>
</protein>
<keyword evidence="6" id="KW-0479">Metal-binding</keyword>
<evidence type="ECO:0000256" key="1">
    <source>
        <dbReference type="ARBA" id="ARBA00001970"/>
    </source>
</evidence>
<dbReference type="SMART" id="SM00665">
    <property type="entry name" value="B561"/>
    <property type="match status" value="1"/>
</dbReference>
<dbReference type="EMBL" id="JAGHQM010002488">
    <property type="protein sequence ID" value="KAH0548610.1"/>
    <property type="molecule type" value="Genomic_DNA"/>
</dbReference>
<feature type="compositionally biased region" description="Basic residues" evidence="11">
    <location>
        <begin position="470"/>
        <end position="482"/>
    </location>
</feature>
<comment type="caution">
    <text evidence="14">The sequence shown here is derived from an EMBL/GenBank/DDBJ whole genome shotgun (WGS) entry which is preliminary data.</text>
</comment>
<feature type="compositionally biased region" description="Pro residues" evidence="11">
    <location>
        <begin position="506"/>
        <end position="517"/>
    </location>
</feature>
<evidence type="ECO:0000256" key="4">
    <source>
        <dbReference type="ARBA" id="ARBA00022617"/>
    </source>
</evidence>
<comment type="subcellular location">
    <subcellularLocation>
        <location evidence="2">Membrane</location>
        <topology evidence="2">Multi-pass membrane protein</topology>
    </subcellularLocation>
</comment>
<feature type="compositionally biased region" description="Basic and acidic residues" evidence="11">
    <location>
        <begin position="324"/>
        <end position="359"/>
    </location>
</feature>
<feature type="region of interest" description="Disordered" evidence="11">
    <location>
        <begin position="426"/>
        <end position="569"/>
    </location>
</feature>
<dbReference type="InterPro" id="IPR006593">
    <property type="entry name" value="Cyt_b561/ferric_Rdtase_TM"/>
</dbReference>
<keyword evidence="15" id="KW-1185">Reference proteome</keyword>
<evidence type="ECO:0000259" key="13">
    <source>
        <dbReference type="PROSITE" id="PS50939"/>
    </source>
</evidence>
<evidence type="ECO:0000256" key="5">
    <source>
        <dbReference type="ARBA" id="ARBA00022692"/>
    </source>
</evidence>
<evidence type="ECO:0000256" key="6">
    <source>
        <dbReference type="ARBA" id="ARBA00022723"/>
    </source>
</evidence>
<gene>
    <name evidence="14" type="ORF">GP486_007846</name>
</gene>
<dbReference type="PROSITE" id="PS50939">
    <property type="entry name" value="CYTOCHROME_B561"/>
    <property type="match status" value="1"/>
</dbReference>
<dbReference type="AlphaFoldDB" id="A0A9P8IJ69"/>
<feature type="non-terminal residue" evidence="14">
    <location>
        <position position="686"/>
    </location>
</feature>
<feature type="transmembrane region" description="Helical" evidence="12">
    <location>
        <begin position="136"/>
        <end position="155"/>
    </location>
</feature>
<keyword evidence="3" id="KW-0813">Transport</keyword>
<evidence type="ECO:0000313" key="14">
    <source>
        <dbReference type="EMBL" id="KAH0548610.1"/>
    </source>
</evidence>
<feature type="compositionally biased region" description="Polar residues" evidence="11">
    <location>
        <begin position="454"/>
        <end position="463"/>
    </location>
</feature>
<keyword evidence="7" id="KW-0249">Electron transport</keyword>
<evidence type="ECO:0000256" key="12">
    <source>
        <dbReference type="SAM" id="Phobius"/>
    </source>
</evidence>
<feature type="region of interest" description="Disordered" evidence="11">
    <location>
        <begin position="585"/>
        <end position="686"/>
    </location>
</feature>
<dbReference type="Proteomes" id="UP000750711">
    <property type="component" value="Unassembled WGS sequence"/>
</dbReference>
<feature type="compositionally biased region" description="Low complexity" evidence="11">
    <location>
        <begin position="360"/>
        <end position="375"/>
    </location>
</feature>
<evidence type="ECO:0000256" key="10">
    <source>
        <dbReference type="ARBA" id="ARBA00023136"/>
    </source>
</evidence>
<feature type="region of interest" description="Disordered" evidence="11">
    <location>
        <begin position="272"/>
        <end position="300"/>
    </location>
</feature>
<feature type="transmembrane region" description="Helical" evidence="12">
    <location>
        <begin position="176"/>
        <end position="197"/>
    </location>
</feature>
<dbReference type="CDD" id="cd08760">
    <property type="entry name" value="Cyt_b561_FRRS1_like"/>
    <property type="match status" value="1"/>
</dbReference>
<dbReference type="GO" id="GO:0046872">
    <property type="term" value="F:metal ion binding"/>
    <property type="evidence" value="ECO:0007669"/>
    <property type="project" value="UniProtKB-KW"/>
</dbReference>
<feature type="compositionally biased region" description="Low complexity" evidence="11">
    <location>
        <begin position="677"/>
        <end position="686"/>
    </location>
</feature>
<keyword evidence="8 12" id="KW-1133">Transmembrane helix</keyword>
<reference evidence="14" key="1">
    <citation type="submission" date="2021-03" db="EMBL/GenBank/DDBJ databases">
        <title>Comparative genomics and phylogenomic investigation of the class Geoglossomycetes provide insights into ecological specialization and systematics.</title>
        <authorList>
            <person name="Melie T."/>
            <person name="Pirro S."/>
            <person name="Miller A.N."/>
            <person name="Quandt A."/>
        </authorList>
    </citation>
    <scope>NUCLEOTIDE SEQUENCE</scope>
    <source>
        <strain evidence="14">CAQ_001_2017</strain>
    </source>
</reference>
<organism evidence="14 15">
    <name type="scientific">Trichoglossum hirsutum</name>
    <dbReference type="NCBI Taxonomy" id="265104"/>
    <lineage>
        <taxon>Eukaryota</taxon>
        <taxon>Fungi</taxon>
        <taxon>Dikarya</taxon>
        <taxon>Ascomycota</taxon>
        <taxon>Pezizomycotina</taxon>
        <taxon>Geoglossomycetes</taxon>
        <taxon>Geoglossales</taxon>
        <taxon>Geoglossaceae</taxon>
        <taxon>Trichoglossum</taxon>
    </lineage>
</organism>
<dbReference type="GO" id="GO:0140575">
    <property type="term" value="F:transmembrane monodehydroascorbate reductase activity"/>
    <property type="evidence" value="ECO:0007669"/>
    <property type="project" value="InterPro"/>
</dbReference>
<comment type="cofactor">
    <cofactor evidence="1">
        <name>heme b</name>
        <dbReference type="ChEBI" id="CHEBI:60344"/>
    </cofactor>
</comment>
<evidence type="ECO:0000256" key="2">
    <source>
        <dbReference type="ARBA" id="ARBA00004141"/>
    </source>
</evidence>
<dbReference type="PANTHER" id="PTHR15422:SF24">
    <property type="entry name" value="DOMON RELATED DOMAIN-CONTAINING PROTEIN"/>
    <property type="match status" value="1"/>
</dbReference>
<feature type="transmembrane region" description="Helical" evidence="12">
    <location>
        <begin position="103"/>
        <end position="124"/>
    </location>
</feature>
<evidence type="ECO:0000256" key="3">
    <source>
        <dbReference type="ARBA" id="ARBA00022448"/>
    </source>
</evidence>
<feature type="compositionally biased region" description="Basic and acidic residues" evidence="11">
    <location>
        <begin position="273"/>
        <end position="300"/>
    </location>
</feature>
<evidence type="ECO:0000256" key="8">
    <source>
        <dbReference type="ARBA" id="ARBA00022989"/>
    </source>
</evidence>
<feature type="compositionally biased region" description="Low complexity" evidence="11">
    <location>
        <begin position="653"/>
        <end position="663"/>
    </location>
</feature>
<keyword evidence="10 12" id="KW-0472">Membrane</keyword>
<evidence type="ECO:0000256" key="7">
    <source>
        <dbReference type="ARBA" id="ARBA00022982"/>
    </source>
</evidence>
<feature type="compositionally biased region" description="Basic and acidic residues" evidence="11">
    <location>
        <begin position="634"/>
        <end position="652"/>
    </location>
</feature>
<evidence type="ECO:0000256" key="9">
    <source>
        <dbReference type="ARBA" id="ARBA00023004"/>
    </source>
</evidence>
<sequence length="686" mass="74090">MAPTPQLSPPGSSTYSSTSMFVGDGTWDSQRNTFLLPNLVGLNFETMRYNGMGNRFRTLAQYHSLILAHGIIAAIVFLFIVPTAIMTARFYSRRSAWAIRLHIWLQVLTVALTTVLFVLGWFAVGPSRSLTNPHHGIGLAIYVLVLTQAIGGWYMHSREKGKVRNRLPLKLMMHQWSGRLIALLGLAQVPLGLTLYGSPRSLFVLYALTVFTLLVCYFVLSYRYAAPPANLYRGSNGSGTVITEDGHHHGVLGSLAAPAAVGAGLAALNRHRHDGEHVSRERRSGSFIEEKPSHREGGGFRKKLFEGGAVFGGLALAKRFFNGGKDKRTPHTEDTFSDESVSRVDEGRTGGHSRVDVPPRRSFSGSSLSSRTSISARRRGHGKLRKAEEGVATLGAFGLLRAAIKGRRERKEQMRADAIRVKEVEDERHARRRGNRYTGDGQPPRRTGGRRDSLTATDYTATTDHPERHNHQHHRHHHHHHGVPAAAAGAVAGAALSGRDRLRDAPPGPANMPPAPEDPSGILHHDSSGSEGHQRRRPRGARDLTASPGATGAALSGGHNSGAESGLASPPISVKVKMHGDGRHVTLRRLSEQEAAAEREARGRDRSGQSGSGQPSRHRRGSGSEFSTAGNNWRRVESLERRQAEADAERQAEAGPAAAASSSIPPPPLPGPPPGEPAATSGPLTT</sequence>